<dbReference type="KEGG" id="pbu:L21SP3_00974"/>
<dbReference type="Pfam" id="PF01909">
    <property type="entry name" value="NTP_transf_2"/>
    <property type="match status" value="1"/>
</dbReference>
<dbReference type="InterPro" id="IPR002934">
    <property type="entry name" value="Polymerase_NTP_transf_dom"/>
</dbReference>
<evidence type="ECO:0000313" key="3">
    <source>
        <dbReference type="Proteomes" id="UP000188273"/>
    </source>
</evidence>
<evidence type="ECO:0000313" key="2">
    <source>
        <dbReference type="EMBL" id="AQQ09174.1"/>
    </source>
</evidence>
<evidence type="ECO:0000259" key="1">
    <source>
        <dbReference type="Pfam" id="PF01909"/>
    </source>
</evidence>
<proteinExistence type="predicted"/>
<gene>
    <name evidence="2" type="ORF">L21SP3_00974</name>
</gene>
<reference evidence="3" key="1">
    <citation type="submission" date="2017-02" db="EMBL/GenBank/DDBJ databases">
        <title>Comparative genomics and description of representatives of a novel lineage of planctomycetes thriving in anoxic sediments.</title>
        <authorList>
            <person name="Spring S."/>
            <person name="Bunk B."/>
            <person name="Sproer C."/>
            <person name="Klenk H.-P."/>
        </authorList>
    </citation>
    <scope>NUCLEOTIDE SEQUENCE [LARGE SCALE GENOMIC DNA]</scope>
    <source>
        <strain evidence="3">L21-RPul-D3</strain>
    </source>
</reference>
<dbReference type="GO" id="GO:0016779">
    <property type="term" value="F:nucleotidyltransferase activity"/>
    <property type="evidence" value="ECO:0007669"/>
    <property type="project" value="InterPro"/>
</dbReference>
<dbReference type="EMBL" id="CP019633">
    <property type="protein sequence ID" value="AQQ09174.1"/>
    <property type="molecule type" value="Genomic_DNA"/>
</dbReference>
<dbReference type="STRING" id="1940790.L21SP3_00974"/>
<accession>A0A1Q2HPH1</accession>
<dbReference type="AlphaFoldDB" id="A0A1Q2HPH1"/>
<dbReference type="InterPro" id="IPR052548">
    <property type="entry name" value="Type_VII_TA_antitoxin"/>
</dbReference>
<sequence length="112" mass="12874">MQQIFMVEIEKIKSEIVESLKPLNPEKIILFGSYASGTANEDSDIDLFLVKAGYESQRCEFDTDALMALRTLIKKYKIGFDVFSSGKQFLETREDYFFKTNLIDHGVVLYAK</sequence>
<dbReference type="Gene3D" id="3.30.460.10">
    <property type="entry name" value="Beta Polymerase, domain 2"/>
    <property type="match status" value="1"/>
</dbReference>
<dbReference type="Proteomes" id="UP000188273">
    <property type="component" value="Chromosome"/>
</dbReference>
<dbReference type="SUPFAM" id="SSF81301">
    <property type="entry name" value="Nucleotidyltransferase"/>
    <property type="match status" value="1"/>
</dbReference>
<keyword evidence="2" id="KW-0808">Transferase</keyword>
<name>A0A1Q2HPH1_9BACT</name>
<feature type="domain" description="Polymerase nucleotidyl transferase" evidence="1">
    <location>
        <begin position="15"/>
        <end position="56"/>
    </location>
</feature>
<protein>
    <submittedName>
        <fullName evidence="2">Putative nucleotidyltransferase</fullName>
    </submittedName>
</protein>
<dbReference type="CDD" id="cd05403">
    <property type="entry name" value="NT_KNTase_like"/>
    <property type="match status" value="1"/>
</dbReference>
<keyword evidence="3" id="KW-1185">Reference proteome</keyword>
<dbReference type="InterPro" id="IPR043519">
    <property type="entry name" value="NT_sf"/>
</dbReference>
<dbReference type="PANTHER" id="PTHR33933:SF1">
    <property type="entry name" value="PROTEIN ADENYLYLTRANSFERASE MNTA-RELATED"/>
    <property type="match status" value="1"/>
</dbReference>
<dbReference type="PANTHER" id="PTHR33933">
    <property type="entry name" value="NUCLEOTIDYLTRANSFERASE"/>
    <property type="match status" value="1"/>
</dbReference>
<organism evidence="2 3">
    <name type="scientific">Sedimentisphaera cyanobacteriorum</name>
    <dbReference type="NCBI Taxonomy" id="1940790"/>
    <lineage>
        <taxon>Bacteria</taxon>
        <taxon>Pseudomonadati</taxon>
        <taxon>Planctomycetota</taxon>
        <taxon>Phycisphaerae</taxon>
        <taxon>Sedimentisphaerales</taxon>
        <taxon>Sedimentisphaeraceae</taxon>
        <taxon>Sedimentisphaera</taxon>
    </lineage>
</organism>